<evidence type="ECO:0008006" key="4">
    <source>
        <dbReference type="Google" id="ProtNLM"/>
    </source>
</evidence>
<keyword evidence="3" id="KW-1185">Reference proteome</keyword>
<reference evidence="2 3" key="1">
    <citation type="submission" date="2023-09" db="EMBL/GenBank/DDBJ databases">
        <authorList>
            <person name="Rey-Velasco X."/>
        </authorList>
    </citation>
    <scope>NUCLEOTIDE SEQUENCE [LARGE SCALE GENOMIC DNA]</scope>
    <source>
        <strain evidence="2 3">W335</strain>
    </source>
</reference>
<feature type="signal peptide" evidence="1">
    <location>
        <begin position="1"/>
        <end position="23"/>
    </location>
</feature>
<accession>A0ABU3C2Z0</accession>
<comment type="caution">
    <text evidence="2">The sequence shown here is derived from an EMBL/GenBank/DDBJ whole genome shotgun (WGS) entry which is preliminary data.</text>
</comment>
<evidence type="ECO:0000313" key="2">
    <source>
        <dbReference type="EMBL" id="MDT0635927.1"/>
    </source>
</evidence>
<protein>
    <recommendedName>
        <fullName evidence="4">Lipoprotein</fullName>
    </recommendedName>
</protein>
<feature type="chain" id="PRO_5046432665" description="Lipoprotein" evidence="1">
    <location>
        <begin position="24"/>
        <end position="102"/>
    </location>
</feature>
<dbReference type="PROSITE" id="PS51257">
    <property type="entry name" value="PROKAR_LIPOPROTEIN"/>
    <property type="match status" value="1"/>
</dbReference>
<name>A0ABU3C2Z0_9GAMM</name>
<gene>
    <name evidence="2" type="ORF">RM532_13310</name>
</gene>
<dbReference type="Proteomes" id="UP001251857">
    <property type="component" value="Unassembled WGS sequence"/>
</dbReference>
<keyword evidence="1" id="KW-0732">Signal</keyword>
<evidence type="ECO:0000313" key="3">
    <source>
        <dbReference type="Proteomes" id="UP001251857"/>
    </source>
</evidence>
<evidence type="ECO:0000256" key="1">
    <source>
        <dbReference type="SAM" id="SignalP"/>
    </source>
</evidence>
<sequence length="102" mass="10922">MQLLKSPSIISAAVAALALGGCATSPQQVQDPSPEYRAGCDSAFADAGSDERQYNQDSGRFENEPGYRANWAMGYSDCMNRLRDNGQFGGAPVLNTLPARTF</sequence>
<dbReference type="EMBL" id="JAVRIB010000015">
    <property type="protein sequence ID" value="MDT0635927.1"/>
    <property type="molecule type" value="Genomic_DNA"/>
</dbReference>
<dbReference type="RefSeq" id="WP_311653822.1">
    <property type="nucleotide sequence ID" value="NZ_JAVRIB010000015.1"/>
</dbReference>
<proteinExistence type="predicted"/>
<organism evidence="2 3">
    <name type="scientific">Spectribacter hydrogenoxidans</name>
    <dbReference type="NCBI Taxonomy" id="3075608"/>
    <lineage>
        <taxon>Bacteria</taxon>
        <taxon>Pseudomonadati</taxon>
        <taxon>Pseudomonadota</taxon>
        <taxon>Gammaproteobacteria</taxon>
        <taxon>Salinisphaerales</taxon>
        <taxon>Salinisphaeraceae</taxon>
        <taxon>Spectribacter</taxon>
    </lineage>
</organism>